<keyword evidence="2" id="KW-1185">Reference proteome</keyword>
<evidence type="ECO:0000313" key="2">
    <source>
        <dbReference type="Proteomes" id="UP000092461"/>
    </source>
</evidence>
<protein>
    <submittedName>
        <fullName evidence="1">Uncharacterized protein</fullName>
    </submittedName>
</protein>
<dbReference type="EnsemblMetazoa" id="LLOJ008797-RA">
    <property type="protein sequence ID" value="LLOJ008797-PA"/>
    <property type="gene ID" value="LLOJ008797"/>
</dbReference>
<sequence length="154" mass="17793">MINTLALIATPTIWVDAIAIFRALLRDVTLKIKGKQRNKTTIRRYIKIMESEEMIKKLLALQKKKILNKQLELYSSSLKEAFQTRKFSSAKMQGFLAIVEELKSDYLKNREIIFASVANNAEEFENETKDDERFQFTVQFSLLDDPLALSSTIP</sequence>
<reference evidence="1" key="1">
    <citation type="submission" date="2020-05" db="UniProtKB">
        <authorList>
            <consortium name="EnsemblMetazoa"/>
        </authorList>
    </citation>
    <scope>IDENTIFICATION</scope>
    <source>
        <strain evidence="1">Jacobina</strain>
    </source>
</reference>
<dbReference type="AlphaFoldDB" id="A0A1B0CV12"/>
<proteinExistence type="predicted"/>
<dbReference type="EMBL" id="AJWK01029990">
    <property type="status" value="NOT_ANNOTATED_CDS"/>
    <property type="molecule type" value="Genomic_DNA"/>
</dbReference>
<organism evidence="1 2">
    <name type="scientific">Lutzomyia longipalpis</name>
    <name type="common">Sand fly</name>
    <dbReference type="NCBI Taxonomy" id="7200"/>
    <lineage>
        <taxon>Eukaryota</taxon>
        <taxon>Metazoa</taxon>
        <taxon>Ecdysozoa</taxon>
        <taxon>Arthropoda</taxon>
        <taxon>Hexapoda</taxon>
        <taxon>Insecta</taxon>
        <taxon>Pterygota</taxon>
        <taxon>Neoptera</taxon>
        <taxon>Endopterygota</taxon>
        <taxon>Diptera</taxon>
        <taxon>Nematocera</taxon>
        <taxon>Psychodoidea</taxon>
        <taxon>Psychodidae</taxon>
        <taxon>Lutzomyia</taxon>
        <taxon>Lutzomyia</taxon>
    </lineage>
</organism>
<name>A0A1B0CV12_LUTLO</name>
<accession>A0A1B0CV12</accession>
<dbReference type="VEuPathDB" id="VectorBase:LLOJ008797"/>
<dbReference type="Proteomes" id="UP000092461">
    <property type="component" value="Unassembled WGS sequence"/>
</dbReference>
<evidence type="ECO:0000313" key="1">
    <source>
        <dbReference type="EnsemblMetazoa" id="LLOJ008797-PA"/>
    </source>
</evidence>